<keyword evidence="1" id="KW-0285">Flavoprotein</keyword>
<reference evidence="7" key="1">
    <citation type="journal article" date="2012" name="PLoS Genet.">
        <title>The genomes of the fungal plant pathogens Cladosporium fulvum and Dothistroma septosporum reveal adaptation to different hosts and lifestyles but also signatures of common ancestry.</title>
        <authorList>
            <person name="de Wit P.J.G.M."/>
            <person name="van der Burgt A."/>
            <person name="Oekmen B."/>
            <person name="Stergiopoulos I."/>
            <person name="Abd-Elsalam K.A."/>
            <person name="Aerts A.L."/>
            <person name="Bahkali A.H."/>
            <person name="Beenen H.G."/>
            <person name="Chettri P."/>
            <person name="Cox M.P."/>
            <person name="Datema E."/>
            <person name="de Vries R.P."/>
            <person name="Dhillon B."/>
            <person name="Ganley A.R."/>
            <person name="Griffiths S.A."/>
            <person name="Guo Y."/>
            <person name="Hamelin R.C."/>
            <person name="Henrissat B."/>
            <person name="Kabir M.S."/>
            <person name="Jashni M.K."/>
            <person name="Kema G."/>
            <person name="Klaubauf S."/>
            <person name="Lapidus A."/>
            <person name="Levasseur A."/>
            <person name="Lindquist E."/>
            <person name="Mehrabi R."/>
            <person name="Ohm R.A."/>
            <person name="Owen T.J."/>
            <person name="Salamov A."/>
            <person name="Schwelm A."/>
            <person name="Schijlen E."/>
            <person name="Sun H."/>
            <person name="van den Burg H.A."/>
            <person name="van Ham R.C.H.J."/>
            <person name="Zhang S."/>
            <person name="Goodwin S.B."/>
            <person name="Grigoriev I.V."/>
            <person name="Collemare J."/>
            <person name="Bradshaw R.E."/>
        </authorList>
    </citation>
    <scope>NUCLEOTIDE SEQUENCE [LARGE SCALE GENOMIC DNA]</scope>
    <source>
        <strain evidence="7">NZE10 / CBS 128990</strain>
    </source>
</reference>
<dbReference type="Proteomes" id="UP000016933">
    <property type="component" value="Unassembled WGS sequence"/>
</dbReference>
<dbReference type="PANTHER" id="PTHR46972:SF1">
    <property type="entry name" value="FAD DEPENDENT OXIDOREDUCTASE DOMAIN-CONTAINING PROTEIN"/>
    <property type="match status" value="1"/>
</dbReference>
<evidence type="ECO:0000256" key="4">
    <source>
        <dbReference type="ARBA" id="ARBA00023033"/>
    </source>
</evidence>
<dbReference type="GO" id="GO:0004497">
    <property type="term" value="F:monooxygenase activity"/>
    <property type="evidence" value="ECO:0007669"/>
    <property type="project" value="UniProtKB-KW"/>
</dbReference>
<evidence type="ECO:0000313" key="7">
    <source>
        <dbReference type="Proteomes" id="UP000016933"/>
    </source>
</evidence>
<evidence type="ECO:0000313" key="6">
    <source>
        <dbReference type="EMBL" id="EME45619.1"/>
    </source>
</evidence>
<dbReference type="OrthoDB" id="409122at2759"/>
<dbReference type="HOGENOM" id="CLU_009665_4_0_1"/>
<dbReference type="EMBL" id="KB446538">
    <property type="protein sequence ID" value="EME45619.1"/>
    <property type="molecule type" value="Genomic_DNA"/>
</dbReference>
<dbReference type="PRINTS" id="PR00420">
    <property type="entry name" value="RNGMNOXGNASE"/>
</dbReference>
<keyword evidence="4" id="KW-0503">Monooxygenase</keyword>
<dbReference type="OMA" id="RAYEHIQ"/>
<evidence type="ECO:0000259" key="5">
    <source>
        <dbReference type="Pfam" id="PF01494"/>
    </source>
</evidence>
<dbReference type="Pfam" id="PF01494">
    <property type="entry name" value="FAD_binding_3"/>
    <property type="match status" value="1"/>
</dbReference>
<evidence type="ECO:0000256" key="1">
    <source>
        <dbReference type="ARBA" id="ARBA00022630"/>
    </source>
</evidence>
<dbReference type="Gene3D" id="3.50.50.60">
    <property type="entry name" value="FAD/NAD(P)-binding domain"/>
    <property type="match status" value="1"/>
</dbReference>
<dbReference type="STRING" id="675120.N1PT90"/>
<reference evidence="6 7" key="2">
    <citation type="journal article" date="2012" name="PLoS Pathog.">
        <title>Diverse lifestyles and strategies of plant pathogenesis encoded in the genomes of eighteen Dothideomycetes fungi.</title>
        <authorList>
            <person name="Ohm R.A."/>
            <person name="Feau N."/>
            <person name="Henrissat B."/>
            <person name="Schoch C.L."/>
            <person name="Horwitz B.A."/>
            <person name="Barry K.W."/>
            <person name="Condon B.J."/>
            <person name="Copeland A.C."/>
            <person name="Dhillon B."/>
            <person name="Glaser F."/>
            <person name="Hesse C.N."/>
            <person name="Kosti I."/>
            <person name="LaButti K."/>
            <person name="Lindquist E.A."/>
            <person name="Lucas S."/>
            <person name="Salamov A.A."/>
            <person name="Bradshaw R.E."/>
            <person name="Ciuffetti L."/>
            <person name="Hamelin R.C."/>
            <person name="Kema G.H.J."/>
            <person name="Lawrence C."/>
            <person name="Scott J.A."/>
            <person name="Spatafora J.W."/>
            <person name="Turgeon B.G."/>
            <person name="de Wit P.J.G.M."/>
            <person name="Zhong S."/>
            <person name="Goodwin S.B."/>
            <person name="Grigoriev I.V."/>
        </authorList>
    </citation>
    <scope>NUCLEOTIDE SEQUENCE [LARGE SCALE GENOMIC DNA]</scope>
    <source>
        <strain evidence="7">NZE10 / CBS 128990</strain>
    </source>
</reference>
<dbReference type="GO" id="GO:0071949">
    <property type="term" value="F:FAD binding"/>
    <property type="evidence" value="ECO:0007669"/>
    <property type="project" value="InterPro"/>
</dbReference>
<dbReference type="eggNOG" id="ENOG502SKV8">
    <property type="taxonomic scope" value="Eukaryota"/>
</dbReference>
<name>N1PT90_DOTSN</name>
<feature type="domain" description="FAD-binding" evidence="5">
    <location>
        <begin position="8"/>
        <end position="334"/>
    </location>
</feature>
<keyword evidence="3" id="KW-0560">Oxidoreductase</keyword>
<keyword evidence="2" id="KW-0274">FAD</keyword>
<dbReference type="AlphaFoldDB" id="N1PT90"/>
<evidence type="ECO:0000256" key="2">
    <source>
        <dbReference type="ARBA" id="ARBA00022827"/>
    </source>
</evidence>
<dbReference type="SUPFAM" id="SSF51905">
    <property type="entry name" value="FAD/NAD(P)-binding domain"/>
    <property type="match status" value="1"/>
</dbReference>
<dbReference type="InterPro" id="IPR002938">
    <property type="entry name" value="FAD-bd"/>
</dbReference>
<dbReference type="PANTHER" id="PTHR46972">
    <property type="entry name" value="MONOOXYGENASE ASQM-RELATED"/>
    <property type="match status" value="1"/>
</dbReference>
<gene>
    <name evidence="6" type="ORF">DOTSEDRAFT_34093</name>
</gene>
<accession>N1PT90</accession>
<proteinExistence type="predicted"/>
<sequence length="401" mass="43540">MSPIKPTIAILGAGPAGLTLARLLRLASIPYTIFERDPSATHQGLRSNSGTLDIHANTGQLALKKAGLLDDFKAKARWNVSTTIADKDGKVVISMQGEGEQDRPEFDRQDLRGMLLNSVEASAVRWGSKVKEVRKGEDGSMVVHLDSGKVESGFKLVVGADGAWSKARSLITPHKPKYSGVTYLTTTLQPESPHYDVAASLAGRGNYISMGDRKMIIAMKLGSDAYYIAAGLHMPESWKNENAALVDDPAKLRQSIVENHFSDWPSKHTDLIKYSDGHFHIWPLYSLPKETMKWKSVPGVTLVGDAAHLAVTNGDGVNVALWDSYCLAEQITKHGVDNIDAAVAEYEREMFPRGVKGIDGGQQWVDVGFGPDTPHALVQMFGMEHEGIPEAPKAEATSTVA</sequence>
<dbReference type="InterPro" id="IPR036188">
    <property type="entry name" value="FAD/NAD-bd_sf"/>
</dbReference>
<organism evidence="6 7">
    <name type="scientific">Dothistroma septosporum (strain NZE10 / CBS 128990)</name>
    <name type="common">Red band needle blight fungus</name>
    <name type="synonym">Mycosphaerella pini</name>
    <dbReference type="NCBI Taxonomy" id="675120"/>
    <lineage>
        <taxon>Eukaryota</taxon>
        <taxon>Fungi</taxon>
        <taxon>Dikarya</taxon>
        <taxon>Ascomycota</taxon>
        <taxon>Pezizomycotina</taxon>
        <taxon>Dothideomycetes</taxon>
        <taxon>Dothideomycetidae</taxon>
        <taxon>Mycosphaerellales</taxon>
        <taxon>Mycosphaerellaceae</taxon>
        <taxon>Dothistroma</taxon>
    </lineage>
</organism>
<keyword evidence="7" id="KW-1185">Reference proteome</keyword>
<evidence type="ECO:0000256" key="3">
    <source>
        <dbReference type="ARBA" id="ARBA00023002"/>
    </source>
</evidence>
<protein>
    <recommendedName>
        <fullName evidence="5">FAD-binding domain-containing protein</fullName>
    </recommendedName>
</protein>